<evidence type="ECO:0000313" key="3">
    <source>
        <dbReference type="Proteomes" id="UP001165160"/>
    </source>
</evidence>
<gene>
    <name evidence="2" type="ORF">TrVE_jg8347</name>
</gene>
<evidence type="ECO:0008006" key="4">
    <source>
        <dbReference type="Google" id="ProtNLM"/>
    </source>
</evidence>
<keyword evidence="3" id="KW-1185">Reference proteome</keyword>
<feature type="compositionally biased region" description="Gly residues" evidence="1">
    <location>
        <begin position="196"/>
        <end position="206"/>
    </location>
</feature>
<evidence type="ECO:0000313" key="2">
    <source>
        <dbReference type="EMBL" id="GMH97920.1"/>
    </source>
</evidence>
<dbReference type="AlphaFoldDB" id="A0A9W7C1E1"/>
<dbReference type="SUPFAM" id="SSF89009">
    <property type="entry name" value="GAT-like domain"/>
    <property type="match status" value="1"/>
</dbReference>
<sequence>MSVAMQTSRSLKVTSDLTSLSDRITLLIEMRKEGSGDDEALLSVVGFLEACAPRVQNLIQAGAEGILGEECFMKCLEVNDRLVAVLSDEGEKKKGGLKDDTDEGILNVEEEISVAPVPLKSPPSANSNFSLAAAAAAADPFAGSDTILSPTPSGLIQPSQPVLRAPSGPLKPVLREPSGGVGDVFDTLPPQPPMKSGGGTGGGTGGGEDDLFNDFIGGRKGCKDGL</sequence>
<feature type="region of interest" description="Disordered" evidence="1">
    <location>
        <begin position="178"/>
        <end position="226"/>
    </location>
</feature>
<name>A0A9W7C1E1_9STRA</name>
<dbReference type="Proteomes" id="UP001165160">
    <property type="component" value="Unassembled WGS sequence"/>
</dbReference>
<proteinExistence type="predicted"/>
<dbReference type="CDD" id="cd21383">
    <property type="entry name" value="GAT_GGA_Tom1-like"/>
    <property type="match status" value="1"/>
</dbReference>
<accession>A0A9W7C1E1</accession>
<reference evidence="3" key="1">
    <citation type="journal article" date="2023" name="Commun. Biol.">
        <title>Genome analysis of Parmales, the sister group of diatoms, reveals the evolutionary specialization of diatoms from phago-mixotrophs to photoautotrophs.</title>
        <authorList>
            <person name="Ban H."/>
            <person name="Sato S."/>
            <person name="Yoshikawa S."/>
            <person name="Yamada K."/>
            <person name="Nakamura Y."/>
            <person name="Ichinomiya M."/>
            <person name="Sato N."/>
            <person name="Blanc-Mathieu R."/>
            <person name="Endo H."/>
            <person name="Kuwata A."/>
            <person name="Ogata H."/>
        </authorList>
    </citation>
    <scope>NUCLEOTIDE SEQUENCE [LARGE SCALE GENOMIC DNA]</scope>
    <source>
        <strain evidence="3">NIES 3699</strain>
    </source>
</reference>
<protein>
    <recommendedName>
        <fullName evidence="4">GAT domain-containing protein</fullName>
    </recommendedName>
</protein>
<organism evidence="2 3">
    <name type="scientific">Triparma verrucosa</name>
    <dbReference type="NCBI Taxonomy" id="1606542"/>
    <lineage>
        <taxon>Eukaryota</taxon>
        <taxon>Sar</taxon>
        <taxon>Stramenopiles</taxon>
        <taxon>Ochrophyta</taxon>
        <taxon>Bolidophyceae</taxon>
        <taxon>Parmales</taxon>
        <taxon>Triparmaceae</taxon>
        <taxon>Triparma</taxon>
    </lineage>
</organism>
<dbReference type="EMBL" id="BRXX01000208">
    <property type="protein sequence ID" value="GMH97920.1"/>
    <property type="molecule type" value="Genomic_DNA"/>
</dbReference>
<evidence type="ECO:0000256" key="1">
    <source>
        <dbReference type="SAM" id="MobiDB-lite"/>
    </source>
</evidence>
<comment type="caution">
    <text evidence="2">The sequence shown here is derived from an EMBL/GenBank/DDBJ whole genome shotgun (WGS) entry which is preliminary data.</text>
</comment>